<feature type="transmembrane region" description="Helical" evidence="3">
    <location>
        <begin position="96"/>
        <end position="114"/>
    </location>
</feature>
<accession>A0ABU6RUB6</accession>
<gene>
    <name evidence="4" type="ORF">PIB30_090846</name>
</gene>
<dbReference type="Pfam" id="PF03398">
    <property type="entry name" value="Ist1"/>
    <property type="match status" value="1"/>
</dbReference>
<feature type="transmembrane region" description="Helical" evidence="3">
    <location>
        <begin position="134"/>
        <end position="153"/>
    </location>
</feature>
<name>A0ABU6RUB6_9FABA</name>
<comment type="similarity">
    <text evidence="1">Belongs to the IST1 family.</text>
</comment>
<dbReference type="InterPro" id="IPR005061">
    <property type="entry name" value="Ist1"/>
</dbReference>
<keyword evidence="3" id="KW-0812">Transmembrane</keyword>
<evidence type="ECO:0000256" key="2">
    <source>
        <dbReference type="SAM" id="MobiDB-lite"/>
    </source>
</evidence>
<dbReference type="PANTHER" id="PTHR12161">
    <property type="entry name" value="IST1 FAMILY MEMBER"/>
    <property type="match status" value="1"/>
</dbReference>
<keyword evidence="3" id="KW-0472">Membrane</keyword>
<evidence type="ECO:0000256" key="3">
    <source>
        <dbReference type="SAM" id="Phobius"/>
    </source>
</evidence>
<sequence>MSGRRRGNRRVPPASPTSDGEQPEQVNNFADIAAALRESAAAMRESNAARDREGQHNSNDDDSTAGNRVATLTDFMKLRPSQFSGTTDLSKHYKKIIHLATLFLACVVVAKVPVLNTAVVRAAAWAPPRRRSCIACLFTLLLLFTAPLLCLGFRRATFVACLLRVAATFHGVVAVPEFSITGAACIGVLQRRLTKLLMLCAHLMKQGRCRLKLLKNKREAIARQLRKYVAELVHCGLDETALNLVEQLIEDESLAAAYELLDHYCEKGWSCLCFFLN</sequence>
<protein>
    <submittedName>
        <fullName evidence="4">Uncharacterized protein</fullName>
    </submittedName>
</protein>
<dbReference type="EMBL" id="JASCZI010031987">
    <property type="protein sequence ID" value="MED6127723.1"/>
    <property type="molecule type" value="Genomic_DNA"/>
</dbReference>
<feature type="compositionally biased region" description="Low complexity" evidence="2">
    <location>
        <begin position="30"/>
        <end position="42"/>
    </location>
</feature>
<proteinExistence type="inferred from homology"/>
<dbReference type="Gene3D" id="1.20.1260.60">
    <property type="entry name" value="Vacuolar protein sorting-associated protein Ist1"/>
    <property type="match status" value="1"/>
</dbReference>
<evidence type="ECO:0000313" key="5">
    <source>
        <dbReference type="Proteomes" id="UP001341840"/>
    </source>
</evidence>
<keyword evidence="3" id="KW-1133">Transmembrane helix</keyword>
<keyword evidence="5" id="KW-1185">Reference proteome</keyword>
<comment type="caution">
    <text evidence="4">The sequence shown here is derived from an EMBL/GenBank/DDBJ whole genome shotgun (WGS) entry which is preliminary data.</text>
</comment>
<feature type="transmembrane region" description="Helical" evidence="3">
    <location>
        <begin position="165"/>
        <end position="189"/>
    </location>
</feature>
<feature type="region of interest" description="Disordered" evidence="2">
    <location>
        <begin position="1"/>
        <end position="66"/>
    </location>
</feature>
<evidence type="ECO:0000256" key="1">
    <source>
        <dbReference type="ARBA" id="ARBA00005536"/>
    </source>
</evidence>
<evidence type="ECO:0000313" key="4">
    <source>
        <dbReference type="EMBL" id="MED6127723.1"/>
    </source>
</evidence>
<organism evidence="4 5">
    <name type="scientific">Stylosanthes scabra</name>
    <dbReference type="NCBI Taxonomy" id="79078"/>
    <lineage>
        <taxon>Eukaryota</taxon>
        <taxon>Viridiplantae</taxon>
        <taxon>Streptophyta</taxon>
        <taxon>Embryophyta</taxon>
        <taxon>Tracheophyta</taxon>
        <taxon>Spermatophyta</taxon>
        <taxon>Magnoliopsida</taxon>
        <taxon>eudicotyledons</taxon>
        <taxon>Gunneridae</taxon>
        <taxon>Pentapetalae</taxon>
        <taxon>rosids</taxon>
        <taxon>fabids</taxon>
        <taxon>Fabales</taxon>
        <taxon>Fabaceae</taxon>
        <taxon>Papilionoideae</taxon>
        <taxon>50 kb inversion clade</taxon>
        <taxon>dalbergioids sensu lato</taxon>
        <taxon>Dalbergieae</taxon>
        <taxon>Pterocarpus clade</taxon>
        <taxon>Stylosanthes</taxon>
    </lineage>
</organism>
<reference evidence="4 5" key="1">
    <citation type="journal article" date="2023" name="Plants (Basel)">
        <title>Bridging the Gap: Combining Genomics and Transcriptomics Approaches to Understand Stylosanthes scabra, an Orphan Legume from the Brazilian Caatinga.</title>
        <authorList>
            <person name="Ferreira-Neto J.R.C."/>
            <person name="da Silva M.D."/>
            <person name="Binneck E."/>
            <person name="de Melo N.F."/>
            <person name="da Silva R.H."/>
            <person name="de Melo A.L.T.M."/>
            <person name="Pandolfi V."/>
            <person name="Bustamante F.O."/>
            <person name="Brasileiro-Vidal A.C."/>
            <person name="Benko-Iseppon A.M."/>
        </authorList>
    </citation>
    <scope>NUCLEOTIDE SEQUENCE [LARGE SCALE GENOMIC DNA]</scope>
    <source>
        <tissue evidence="4">Leaves</tissue>
    </source>
</reference>
<dbReference type="PANTHER" id="PTHR12161:SF44">
    <property type="entry name" value="REGULATOR OF VPS4 ACTIVITY IN THE MVB PATHWAY PROTEIN"/>
    <property type="match status" value="1"/>
</dbReference>
<feature type="compositionally biased region" description="Polar residues" evidence="2">
    <location>
        <begin position="16"/>
        <end position="28"/>
    </location>
</feature>
<dbReference type="Proteomes" id="UP001341840">
    <property type="component" value="Unassembled WGS sequence"/>
</dbReference>
<feature type="compositionally biased region" description="Basic and acidic residues" evidence="2">
    <location>
        <begin position="47"/>
        <end position="59"/>
    </location>
</feature>
<dbReference type="InterPro" id="IPR042277">
    <property type="entry name" value="IST1-like"/>
</dbReference>